<dbReference type="RefSeq" id="WP_143979590.1">
    <property type="nucleotide sequence ID" value="NZ_CP041695.1"/>
</dbReference>
<dbReference type="GeneID" id="80331445"/>
<feature type="signal peptide" evidence="2">
    <location>
        <begin position="1"/>
        <end position="29"/>
    </location>
</feature>
<evidence type="ECO:0008006" key="5">
    <source>
        <dbReference type="Google" id="ProtNLM"/>
    </source>
</evidence>
<accession>A0A516NGE4</accession>
<dbReference type="KEGG" id="nod:FOH10_03415"/>
<dbReference type="AlphaFoldDB" id="A0A516NGE4"/>
<evidence type="ECO:0000256" key="2">
    <source>
        <dbReference type="SAM" id="SignalP"/>
    </source>
</evidence>
<name>A0A516NGE4_9NOCA</name>
<evidence type="ECO:0000256" key="1">
    <source>
        <dbReference type="SAM" id="MobiDB-lite"/>
    </source>
</evidence>
<feature type="compositionally biased region" description="Pro residues" evidence="1">
    <location>
        <begin position="238"/>
        <end position="251"/>
    </location>
</feature>
<dbReference type="Proteomes" id="UP000317039">
    <property type="component" value="Chromosome"/>
</dbReference>
<evidence type="ECO:0000313" key="4">
    <source>
        <dbReference type="Proteomes" id="UP000317039"/>
    </source>
</evidence>
<feature type="chain" id="PRO_5022126159" description="Secreted protein" evidence="2">
    <location>
        <begin position="30"/>
        <end position="251"/>
    </location>
</feature>
<feature type="compositionally biased region" description="Pro residues" evidence="1">
    <location>
        <begin position="205"/>
        <end position="225"/>
    </location>
</feature>
<proteinExistence type="predicted"/>
<feature type="region of interest" description="Disordered" evidence="1">
    <location>
        <begin position="205"/>
        <end position="251"/>
    </location>
</feature>
<dbReference type="EMBL" id="CP041695">
    <property type="protein sequence ID" value="QDP77937.1"/>
    <property type="molecule type" value="Genomic_DNA"/>
</dbReference>
<gene>
    <name evidence="3" type="ORF">FOH10_03415</name>
</gene>
<protein>
    <recommendedName>
        <fullName evidence="5">Secreted protein</fullName>
    </recommendedName>
</protein>
<keyword evidence="2" id="KW-0732">Signal</keyword>
<feature type="compositionally biased region" description="Low complexity" evidence="1">
    <location>
        <begin position="226"/>
        <end position="237"/>
    </location>
</feature>
<sequence length="251" mass="24700">MNGRTLRRAASATAIAATVALGTTAVAHAEPAEPQPSPVDTAIQQLTDTADGNADAEAAVRSTAKAAQLITAAKLGNVAFAPFAYMAPTIGCGTTMPLSLTAASAIAGGTPDSLGAAPGTIRFQAVAQHSGMPLASGLSVVWLNVNNGRSGINMLDDVSEYNLPSLSKTVDSGPGNIIASLWGTIDYPGARCVVTPTVGLFTVPDLPPPAPETPADPAAPAPAAPAPADAGSAGAPEQPAPAAPADTPAPN</sequence>
<evidence type="ECO:0000313" key="3">
    <source>
        <dbReference type="EMBL" id="QDP77937.1"/>
    </source>
</evidence>
<organism evidence="3 4">
    <name type="scientific">Nocardia otitidiscaviarum</name>
    <dbReference type="NCBI Taxonomy" id="1823"/>
    <lineage>
        <taxon>Bacteria</taxon>
        <taxon>Bacillati</taxon>
        <taxon>Actinomycetota</taxon>
        <taxon>Actinomycetes</taxon>
        <taxon>Mycobacteriales</taxon>
        <taxon>Nocardiaceae</taxon>
        <taxon>Nocardia</taxon>
    </lineage>
</organism>
<reference evidence="3 4" key="1">
    <citation type="submission" date="2019-07" db="EMBL/GenBank/DDBJ databases">
        <title>Complete Genome Sequence and Methylome Analysis of Nocardia otitidis-caviarum NEB252.</title>
        <authorList>
            <person name="Fomenkov A."/>
            <person name="Anton B.P."/>
            <person name="Vincze T."/>
            <person name="Roberts R.J."/>
        </authorList>
    </citation>
    <scope>NUCLEOTIDE SEQUENCE [LARGE SCALE GENOMIC DNA]</scope>
    <source>
        <strain evidence="3 4">NEB252</strain>
    </source>
</reference>